<reference evidence="2" key="2">
    <citation type="submission" date="2020-07" db="EMBL/GenBank/DDBJ databases">
        <authorList>
            <person name="Vera ALvarez R."/>
            <person name="Arias-Moreno D.M."/>
            <person name="Jimenez-Jacinto V."/>
            <person name="Jimenez-Bremont J.F."/>
            <person name="Swaminathan K."/>
            <person name="Moose S.P."/>
            <person name="Guerrero-Gonzalez M.L."/>
            <person name="Marino-Ramirez L."/>
            <person name="Landsman D."/>
            <person name="Rodriguez-Kessler M."/>
            <person name="Delgado-Sanchez P."/>
        </authorList>
    </citation>
    <scope>NUCLEOTIDE SEQUENCE</scope>
    <source>
        <tissue evidence="2">Cladode</tissue>
    </source>
</reference>
<accession>A0A7C9F570</accession>
<evidence type="ECO:0000313" key="2">
    <source>
        <dbReference type="EMBL" id="MBA4679065.1"/>
    </source>
</evidence>
<dbReference type="AlphaFoldDB" id="A0A7C9F570"/>
<reference evidence="2" key="1">
    <citation type="journal article" date="2013" name="J. Plant Res.">
        <title>Effect of fungi and light on seed germination of three Opuntia species from semiarid lands of central Mexico.</title>
        <authorList>
            <person name="Delgado-Sanchez P."/>
            <person name="Jimenez-Bremont J.F."/>
            <person name="Guerrero-Gonzalez Mde L."/>
            <person name="Flores J."/>
        </authorList>
    </citation>
    <scope>NUCLEOTIDE SEQUENCE</scope>
    <source>
        <tissue evidence="2">Cladode</tissue>
    </source>
</reference>
<sequence>MGWFEGHMWKWALAWKRELTQQEVELVTGLTDLLSAHFPLPNQEDTIHWKGGKEYSAKVLQQLLYMEMEVEVESLVCSVWLNLVPPKVEFFMWLVLLGKLNTKEMLCKKGVLSVNQTSCSFCSSHTESLDHVLLNCPFSWRVWCSTAADLGQQLVYHTTFKQFYSSCLSIHWRSKCLKKIWISAVFAVTWRLWMVRNELIFHQKELNLTEVCHSIKWNVAVWTRAWKELIPYKVEELARNFSSLPEILH</sequence>
<proteinExistence type="predicted"/>
<evidence type="ECO:0000259" key="1">
    <source>
        <dbReference type="Pfam" id="PF13966"/>
    </source>
</evidence>
<dbReference type="EMBL" id="GISG01282202">
    <property type="protein sequence ID" value="MBA4679065.1"/>
    <property type="molecule type" value="Transcribed_RNA"/>
</dbReference>
<name>A0A7C9F570_OPUST</name>
<protein>
    <recommendedName>
        <fullName evidence="1">Reverse transcriptase zinc-binding domain-containing protein</fullName>
    </recommendedName>
</protein>
<organism evidence="2">
    <name type="scientific">Opuntia streptacantha</name>
    <name type="common">Prickly pear cactus</name>
    <name type="synonym">Opuntia cardona</name>
    <dbReference type="NCBI Taxonomy" id="393608"/>
    <lineage>
        <taxon>Eukaryota</taxon>
        <taxon>Viridiplantae</taxon>
        <taxon>Streptophyta</taxon>
        <taxon>Embryophyta</taxon>
        <taxon>Tracheophyta</taxon>
        <taxon>Spermatophyta</taxon>
        <taxon>Magnoliopsida</taxon>
        <taxon>eudicotyledons</taxon>
        <taxon>Gunneridae</taxon>
        <taxon>Pentapetalae</taxon>
        <taxon>Caryophyllales</taxon>
        <taxon>Cactineae</taxon>
        <taxon>Cactaceae</taxon>
        <taxon>Opuntioideae</taxon>
        <taxon>Opuntia</taxon>
    </lineage>
</organism>
<dbReference type="InterPro" id="IPR026960">
    <property type="entry name" value="RVT-Znf"/>
</dbReference>
<feature type="domain" description="Reverse transcriptase zinc-binding" evidence="1">
    <location>
        <begin position="71"/>
        <end position="143"/>
    </location>
</feature>
<dbReference type="Pfam" id="PF13966">
    <property type="entry name" value="zf-RVT"/>
    <property type="match status" value="1"/>
</dbReference>